<name>A0A9N9MIL4_9CUCU</name>
<proteinExistence type="predicted"/>
<evidence type="ECO:0000313" key="1">
    <source>
        <dbReference type="EMBL" id="CAG9762544.1"/>
    </source>
</evidence>
<gene>
    <name evidence="1" type="ORF">CEUTPL_LOCUS3223</name>
</gene>
<keyword evidence="2" id="KW-1185">Reference proteome</keyword>
<protein>
    <submittedName>
        <fullName evidence="1">Uncharacterized protein</fullName>
    </submittedName>
</protein>
<dbReference type="AlphaFoldDB" id="A0A9N9MIL4"/>
<accession>A0A9N9MIL4</accession>
<dbReference type="OrthoDB" id="6774637at2759"/>
<dbReference type="Proteomes" id="UP001152799">
    <property type="component" value="Chromosome 11"/>
</dbReference>
<sequence length="188" mass="21130">MAHVPNCRGLGLEPELIFYTKSRGRFEEDILMECILCGKSIDGLQDESVVHKPTKQGLQTICSAAEKRQDTSGIRILEKKYAILDGTLKVKFHKTCRKTYTSNMNIASATTSETDDLLNQATACSKTTRSHTGSFDIRSMCLICNKTGPRKIRQKKEKLTSVQTGNYILFEKYGNKLPRCSEIRTNSI</sequence>
<evidence type="ECO:0000313" key="2">
    <source>
        <dbReference type="Proteomes" id="UP001152799"/>
    </source>
</evidence>
<organism evidence="1 2">
    <name type="scientific">Ceutorhynchus assimilis</name>
    <name type="common">cabbage seed weevil</name>
    <dbReference type="NCBI Taxonomy" id="467358"/>
    <lineage>
        <taxon>Eukaryota</taxon>
        <taxon>Metazoa</taxon>
        <taxon>Ecdysozoa</taxon>
        <taxon>Arthropoda</taxon>
        <taxon>Hexapoda</taxon>
        <taxon>Insecta</taxon>
        <taxon>Pterygota</taxon>
        <taxon>Neoptera</taxon>
        <taxon>Endopterygota</taxon>
        <taxon>Coleoptera</taxon>
        <taxon>Polyphaga</taxon>
        <taxon>Cucujiformia</taxon>
        <taxon>Curculionidae</taxon>
        <taxon>Ceutorhynchinae</taxon>
        <taxon>Ceutorhynchus</taxon>
    </lineage>
</organism>
<dbReference type="EMBL" id="OU892287">
    <property type="protein sequence ID" value="CAG9762544.1"/>
    <property type="molecule type" value="Genomic_DNA"/>
</dbReference>
<reference evidence="1" key="1">
    <citation type="submission" date="2022-01" db="EMBL/GenBank/DDBJ databases">
        <authorList>
            <person name="King R."/>
        </authorList>
    </citation>
    <scope>NUCLEOTIDE SEQUENCE</scope>
</reference>